<evidence type="ECO:0000313" key="2">
    <source>
        <dbReference type="Proteomes" id="UP000001055"/>
    </source>
</evidence>
<name>Q0UWU4_PHANO</name>
<protein>
    <submittedName>
        <fullName evidence="1">Uncharacterized protein</fullName>
    </submittedName>
</protein>
<evidence type="ECO:0000313" key="1">
    <source>
        <dbReference type="EMBL" id="EAT88975.2"/>
    </source>
</evidence>
<dbReference type="HOGENOM" id="CLU_3125594_0_0_1"/>
<dbReference type="InParanoid" id="Q0UWU4"/>
<dbReference type="RefSeq" id="XP_001794317.1">
    <property type="nucleotide sequence ID" value="XM_001794265.1"/>
</dbReference>
<dbReference type="KEGG" id="pno:SNOG_03770"/>
<dbReference type="EMBL" id="CH445329">
    <property type="protein sequence ID" value="EAT88975.2"/>
    <property type="molecule type" value="Genomic_DNA"/>
</dbReference>
<proteinExistence type="predicted"/>
<accession>Q0UWU4</accession>
<organism evidence="1 2">
    <name type="scientific">Phaeosphaeria nodorum (strain SN15 / ATCC MYA-4574 / FGSC 10173)</name>
    <name type="common">Glume blotch fungus</name>
    <name type="synonym">Parastagonospora nodorum</name>
    <dbReference type="NCBI Taxonomy" id="321614"/>
    <lineage>
        <taxon>Eukaryota</taxon>
        <taxon>Fungi</taxon>
        <taxon>Dikarya</taxon>
        <taxon>Ascomycota</taxon>
        <taxon>Pezizomycotina</taxon>
        <taxon>Dothideomycetes</taxon>
        <taxon>Pleosporomycetidae</taxon>
        <taxon>Pleosporales</taxon>
        <taxon>Pleosporineae</taxon>
        <taxon>Phaeosphaeriaceae</taxon>
        <taxon>Parastagonospora</taxon>
    </lineage>
</organism>
<dbReference type="AlphaFoldDB" id="Q0UWU4"/>
<reference evidence="2" key="1">
    <citation type="journal article" date="2007" name="Plant Cell">
        <title>Dothideomycete-plant interactions illuminated by genome sequencing and EST analysis of the wheat pathogen Stagonospora nodorum.</title>
        <authorList>
            <person name="Hane J.K."/>
            <person name="Lowe R.G."/>
            <person name="Solomon P.S."/>
            <person name="Tan K.C."/>
            <person name="Schoch C.L."/>
            <person name="Spatafora J.W."/>
            <person name="Crous P.W."/>
            <person name="Kodira C."/>
            <person name="Birren B.W."/>
            <person name="Galagan J.E."/>
            <person name="Torriani S.F."/>
            <person name="McDonald B.A."/>
            <person name="Oliver R.P."/>
        </authorList>
    </citation>
    <scope>NUCLEOTIDE SEQUENCE [LARGE SCALE GENOMIC DNA]</scope>
    <source>
        <strain evidence="2">SN15 / ATCC MYA-4574 / FGSC 10173</strain>
    </source>
</reference>
<sequence length="50" mass="5172">MLYPTPCSSLNRPLTSRAKGAMPVPPAGYASIQTPVVGAAFLRAVAKARS</sequence>
<dbReference type="GeneID" id="5971180"/>
<gene>
    <name evidence="1" type="ORF">SNOG_03770</name>
</gene>
<dbReference type="Proteomes" id="UP000001055">
    <property type="component" value="Unassembled WGS sequence"/>
</dbReference>